<dbReference type="OrthoDB" id="6509908at2759"/>
<comment type="subcellular location">
    <subcellularLocation>
        <location evidence="1">Membrane</location>
        <topology evidence="1">Multi-pass membrane protein</topology>
    </subcellularLocation>
</comment>
<accession>A0A8J2X835</accession>
<dbReference type="PANTHER" id="PTHR11360">
    <property type="entry name" value="MONOCARBOXYLATE TRANSPORTER"/>
    <property type="match status" value="1"/>
</dbReference>
<keyword evidence="5" id="KW-1185">Reference proteome</keyword>
<keyword evidence="3" id="KW-0812">Transmembrane</keyword>
<sequence length="504" mass="54673">MLPKDAIVGFAKALVTKKKNGCPVENVEMQENLTLDYKSSGYAGNYLPGGSMVKKNNNEVKNYEVRNQVMNDVTKDTPIVGDNEFDEEGEFPDGGFQAWLAVLGAFLGLVPVFGIMNSIGAIESYISKHQLKDVSSSSVSWIFSLYLSISFLSCILSGGYFDRGGSTRPMMTGTVIYVGGFFAMANCQKMYQFVLAFSVLSGTGTGVLMTPLVSVVATWFHKRRGIACSMATMGGSVGGIAFPIMLRKLYSEVGFPWAIRIMAFISLGCLSFALKFAREREKPVVEPFHSTREMIQWYASSALNWRYFLDTKFLFAALAAALAESSLTASATYLTSYSLARGNSQSVSYSLITANNALGILGRYVPAYLADRCLGRFNVAIVTISLAALCNFVLWLPFGGHIRLLWAYVCLYGFATGSILSLNPVCIGQISSTQDFGKRYSTACFLEAIITLPVLPIGGAIIGKGSVSGYNKFIVFVSVLMAAGAGSYYISRSLCTGPRLNAKF</sequence>
<feature type="transmembrane region" description="Helical" evidence="3">
    <location>
        <begin position="257"/>
        <end position="274"/>
    </location>
</feature>
<dbReference type="SUPFAM" id="SSF103473">
    <property type="entry name" value="MFS general substrate transporter"/>
    <property type="match status" value="1"/>
</dbReference>
<dbReference type="EMBL" id="HG316456">
    <property type="protein sequence ID" value="CDF89148.1"/>
    <property type="molecule type" value="Genomic_DNA"/>
</dbReference>
<evidence type="ECO:0000313" key="5">
    <source>
        <dbReference type="Proteomes" id="UP000019375"/>
    </source>
</evidence>
<dbReference type="GO" id="GO:0016020">
    <property type="term" value="C:membrane"/>
    <property type="evidence" value="ECO:0007669"/>
    <property type="project" value="UniProtKB-SubCell"/>
</dbReference>
<feature type="transmembrane region" description="Helical" evidence="3">
    <location>
        <begin position="443"/>
        <end position="463"/>
    </location>
</feature>
<dbReference type="GO" id="GO:0022857">
    <property type="term" value="F:transmembrane transporter activity"/>
    <property type="evidence" value="ECO:0007669"/>
    <property type="project" value="InterPro"/>
</dbReference>
<feature type="transmembrane region" description="Helical" evidence="3">
    <location>
        <begin position="404"/>
        <end position="422"/>
    </location>
</feature>
<dbReference type="InterPro" id="IPR011701">
    <property type="entry name" value="MFS"/>
</dbReference>
<keyword evidence="3" id="KW-1133">Transmembrane helix</keyword>
<comment type="similarity">
    <text evidence="2">Belongs to the major facilitator superfamily. Monocarboxylate porter (TC 2.A.1.13) family.</text>
</comment>
<evidence type="ECO:0000313" key="4">
    <source>
        <dbReference type="EMBL" id="CDF89148.1"/>
    </source>
</evidence>
<evidence type="ECO:0000256" key="2">
    <source>
        <dbReference type="ARBA" id="ARBA00006727"/>
    </source>
</evidence>
<dbReference type="CDD" id="cd17352">
    <property type="entry name" value="MFS_MCT_SLC16"/>
    <property type="match status" value="1"/>
</dbReference>
<feature type="transmembrane region" description="Helical" evidence="3">
    <location>
        <begin position="191"/>
        <end position="213"/>
    </location>
</feature>
<dbReference type="InterPro" id="IPR036259">
    <property type="entry name" value="MFS_trans_sf"/>
</dbReference>
<feature type="transmembrane region" description="Helical" evidence="3">
    <location>
        <begin position="225"/>
        <end position="245"/>
    </location>
</feature>
<feature type="transmembrane region" description="Helical" evidence="3">
    <location>
        <begin position="313"/>
        <end position="334"/>
    </location>
</feature>
<keyword evidence="3" id="KW-0472">Membrane</keyword>
<dbReference type="Gene3D" id="1.20.1250.20">
    <property type="entry name" value="MFS general substrate transporter like domains"/>
    <property type="match status" value="1"/>
</dbReference>
<evidence type="ECO:0000256" key="1">
    <source>
        <dbReference type="ARBA" id="ARBA00004141"/>
    </source>
</evidence>
<name>A0A8J2X835_ZYGB2</name>
<proteinExistence type="inferred from homology"/>
<feature type="transmembrane region" description="Helical" evidence="3">
    <location>
        <begin position="377"/>
        <end position="398"/>
    </location>
</feature>
<feature type="transmembrane region" description="Helical" evidence="3">
    <location>
        <begin position="98"/>
        <end position="119"/>
    </location>
</feature>
<organism evidence="4 5">
    <name type="scientific">Zygosaccharomyces bailii (strain CLIB 213 / ATCC 58445 / CBS 680 / BCRC 21525 / NBRC 1098 / NCYC 1416 / NRRL Y-2227)</name>
    <dbReference type="NCBI Taxonomy" id="1333698"/>
    <lineage>
        <taxon>Eukaryota</taxon>
        <taxon>Fungi</taxon>
        <taxon>Dikarya</taxon>
        <taxon>Ascomycota</taxon>
        <taxon>Saccharomycotina</taxon>
        <taxon>Saccharomycetes</taxon>
        <taxon>Saccharomycetales</taxon>
        <taxon>Saccharomycetaceae</taxon>
        <taxon>Zygosaccharomyces</taxon>
    </lineage>
</organism>
<evidence type="ECO:0000256" key="3">
    <source>
        <dbReference type="SAM" id="Phobius"/>
    </source>
</evidence>
<dbReference type="InterPro" id="IPR050327">
    <property type="entry name" value="Proton-linked_MCT"/>
</dbReference>
<dbReference type="AlphaFoldDB" id="A0A8J2X835"/>
<feature type="transmembrane region" description="Helical" evidence="3">
    <location>
        <begin position="469"/>
        <end position="490"/>
    </location>
</feature>
<feature type="transmembrane region" description="Helical" evidence="3">
    <location>
        <begin position="346"/>
        <end position="365"/>
    </location>
</feature>
<dbReference type="PANTHER" id="PTHR11360:SF295">
    <property type="entry name" value="TRANSPORTER MCH4-RELATED"/>
    <property type="match status" value="1"/>
</dbReference>
<dbReference type="GO" id="GO:0032218">
    <property type="term" value="P:riboflavin transport"/>
    <property type="evidence" value="ECO:0007669"/>
    <property type="project" value="TreeGrafter"/>
</dbReference>
<reference evidence="5" key="1">
    <citation type="journal article" date="2013" name="Genome Announc.">
        <title>Genome sequence of the food spoilage yeast Zygosaccharomyces bailii CLIB 213(T).</title>
        <authorList>
            <person name="Galeote V."/>
            <person name="Bigey F."/>
            <person name="Devillers H."/>
            <person name="Neuveglise C."/>
            <person name="Dequin S."/>
        </authorList>
    </citation>
    <scope>NUCLEOTIDE SEQUENCE [LARGE SCALE GENOMIC DNA]</scope>
    <source>
        <strain evidence="5">CLIB 213 / ATCC 58445 / CBS 680 / CCRC 21525 / NBRC 1098 / NCYC 1416 / NRRL Y-2227</strain>
    </source>
</reference>
<dbReference type="Proteomes" id="UP000019375">
    <property type="component" value="Unassembled WGS sequence"/>
</dbReference>
<dbReference type="Pfam" id="PF07690">
    <property type="entry name" value="MFS_1"/>
    <property type="match status" value="1"/>
</dbReference>
<feature type="transmembrane region" description="Helical" evidence="3">
    <location>
        <begin position="139"/>
        <end position="161"/>
    </location>
</feature>
<protein>
    <submittedName>
        <fullName evidence="4">ZYBA0S03-10286g1_1</fullName>
    </submittedName>
</protein>
<gene>
    <name evidence="4" type="ORF">BN860_10286g</name>
</gene>